<dbReference type="OrthoDB" id="10589503at2759"/>
<keyword evidence="2" id="KW-1185">Reference proteome</keyword>
<dbReference type="EMBL" id="JAFJYH010000691">
    <property type="protein sequence ID" value="KAG4410519.1"/>
    <property type="molecule type" value="Genomic_DNA"/>
</dbReference>
<dbReference type="AlphaFoldDB" id="A0A8H7W4E9"/>
<name>A0A8H7W4E9_9HELO</name>
<reference evidence="1" key="1">
    <citation type="submission" date="2021-02" db="EMBL/GenBank/DDBJ databases">
        <title>Genome sequence Cadophora malorum strain M34.</title>
        <authorList>
            <person name="Stefanovic E."/>
            <person name="Vu D."/>
            <person name="Scully C."/>
            <person name="Dijksterhuis J."/>
            <person name="Roader J."/>
            <person name="Houbraken J."/>
        </authorList>
    </citation>
    <scope>NUCLEOTIDE SEQUENCE</scope>
    <source>
        <strain evidence="1">M34</strain>
    </source>
</reference>
<organism evidence="1 2">
    <name type="scientific">Cadophora malorum</name>
    <dbReference type="NCBI Taxonomy" id="108018"/>
    <lineage>
        <taxon>Eukaryota</taxon>
        <taxon>Fungi</taxon>
        <taxon>Dikarya</taxon>
        <taxon>Ascomycota</taxon>
        <taxon>Pezizomycotina</taxon>
        <taxon>Leotiomycetes</taxon>
        <taxon>Helotiales</taxon>
        <taxon>Ploettnerulaceae</taxon>
        <taxon>Cadophora</taxon>
    </lineage>
</organism>
<evidence type="ECO:0000313" key="2">
    <source>
        <dbReference type="Proteomes" id="UP000664132"/>
    </source>
</evidence>
<comment type="caution">
    <text evidence="1">The sequence shown here is derived from an EMBL/GenBank/DDBJ whole genome shotgun (WGS) entry which is preliminary data.</text>
</comment>
<sequence length="104" mass="11119">MSEPQPEGWEQFIDWSNNPYEGYDWSKGDLLDACSDPMLQALVVNGVSETALVSAPAGEYSGSVSSNENLGTIMVPTAFSTGMTQPLDPAEARDGILPKVVILI</sequence>
<gene>
    <name evidence="1" type="ORF">IFR04_016347</name>
</gene>
<dbReference type="Proteomes" id="UP000664132">
    <property type="component" value="Unassembled WGS sequence"/>
</dbReference>
<proteinExistence type="predicted"/>
<protein>
    <submittedName>
        <fullName evidence="1">Uncharacterized protein</fullName>
    </submittedName>
</protein>
<accession>A0A8H7W4E9</accession>
<evidence type="ECO:0000313" key="1">
    <source>
        <dbReference type="EMBL" id="KAG4410519.1"/>
    </source>
</evidence>